<name>A0ABY7SKH0_9RHOB</name>
<keyword evidence="1" id="KW-0175">Coiled coil</keyword>
<proteinExistence type="predicted"/>
<evidence type="ECO:0000256" key="1">
    <source>
        <dbReference type="SAM" id="Coils"/>
    </source>
</evidence>
<dbReference type="Proteomes" id="UP001219349">
    <property type="component" value="Chromosome"/>
</dbReference>
<protein>
    <submittedName>
        <fullName evidence="2">Uncharacterized protein</fullName>
    </submittedName>
</protein>
<evidence type="ECO:0000313" key="2">
    <source>
        <dbReference type="EMBL" id="WCR07316.1"/>
    </source>
</evidence>
<keyword evidence="3" id="KW-1185">Reference proteome</keyword>
<gene>
    <name evidence="2" type="ORF">JHX87_00170</name>
</gene>
<dbReference type="RefSeq" id="WP_271886970.1">
    <property type="nucleotide sequence ID" value="NZ_CP067136.1"/>
</dbReference>
<dbReference type="EMBL" id="CP067136">
    <property type="protein sequence ID" value="WCR07316.1"/>
    <property type="molecule type" value="Genomic_DNA"/>
</dbReference>
<accession>A0ABY7SKH0</accession>
<evidence type="ECO:0000313" key="3">
    <source>
        <dbReference type="Proteomes" id="UP001219349"/>
    </source>
</evidence>
<reference evidence="2 3" key="1">
    <citation type="submission" date="2021-01" db="EMBL/GenBank/DDBJ databases">
        <title>Biogeographic distribution of Paracoccus.</title>
        <authorList>
            <person name="Hollensteiner J."/>
            <person name="Leineberger J."/>
            <person name="Brinkhoff T."/>
            <person name="Daniel R."/>
        </authorList>
    </citation>
    <scope>NUCLEOTIDE SEQUENCE [LARGE SCALE GENOMIC DNA]</scope>
    <source>
        <strain evidence="2 3">KCTC 22803</strain>
    </source>
</reference>
<sequence length="245" mass="25816">MSTAGTAGELGGKVAGGWIGGIIGSFIPPPGLGTLIGRAVGSRIGGMAGRAAASALQDHINSMENAEEEAEETDRAEGAAAEEEVCKDCAAKCQQAANDAKHALYNNKRDPGNSSGFHGYLNRMIEQMCGADGPGTPSWDRHVDELTGARRKLADTYKPFQADAGETPECDPSQFFSREERETINKIIGNGKGGATGWTPETIPFKGRNHADCQSLPAARESARMRDYLRIIRPQGGPSGPALTS</sequence>
<feature type="coiled-coil region" evidence="1">
    <location>
        <begin position="53"/>
        <end position="83"/>
    </location>
</feature>
<organism evidence="2 3">
    <name type="scientific">Paracoccus fistulariae</name>
    <dbReference type="NCBI Taxonomy" id="658446"/>
    <lineage>
        <taxon>Bacteria</taxon>
        <taxon>Pseudomonadati</taxon>
        <taxon>Pseudomonadota</taxon>
        <taxon>Alphaproteobacteria</taxon>
        <taxon>Rhodobacterales</taxon>
        <taxon>Paracoccaceae</taxon>
        <taxon>Paracoccus</taxon>
    </lineage>
</organism>